<keyword evidence="2" id="KW-0805">Transcription regulation</keyword>
<comment type="similarity">
    <text evidence="1">Belongs to the LysR transcriptional regulatory family.</text>
</comment>
<name>A0A4Q7NNM4_9BURK</name>
<sequence>MHETMATKSFSFEQLGWDQLRALLEVARGGSLESAARRLGVDQSTVSRRLAQVEYSAGSALFKRDRKGLQLTPMGRDVLVRLERMEAMLHEIQGITAQGQSVSGRVLIASMEGVGALLIARAAKALLDRHPGLEVHLVTTSNFVDVARREADIFVSFFEPPSASLTTHGVAQVPFHLYASPAYLGERVIAGPEDLADDLFIGYIDDPMYLPAARWLESIIEKPRIGFRATSMFSQMFAAQEGLGIVMLPSYANAESLGLVKIIEDRYSEVPLFASVQRDMQYLPHIRVVFETIAAYLQDRIETASA</sequence>
<dbReference type="PROSITE" id="PS50931">
    <property type="entry name" value="HTH_LYSR"/>
    <property type="match status" value="1"/>
</dbReference>
<dbReference type="InterPro" id="IPR005119">
    <property type="entry name" value="LysR_subst-bd"/>
</dbReference>
<dbReference type="Pfam" id="PF00126">
    <property type="entry name" value="HTH_1"/>
    <property type="match status" value="1"/>
</dbReference>
<dbReference type="SUPFAM" id="SSF46785">
    <property type="entry name" value="Winged helix' DNA-binding domain"/>
    <property type="match status" value="1"/>
</dbReference>
<dbReference type="PANTHER" id="PTHR30579">
    <property type="entry name" value="TRANSCRIPTIONAL REGULATOR"/>
    <property type="match status" value="1"/>
</dbReference>
<dbReference type="InterPro" id="IPR036388">
    <property type="entry name" value="WH-like_DNA-bd_sf"/>
</dbReference>
<dbReference type="AlphaFoldDB" id="A0A4Q7NNM4"/>
<evidence type="ECO:0000313" key="7">
    <source>
        <dbReference type="Proteomes" id="UP000292445"/>
    </source>
</evidence>
<dbReference type="GO" id="GO:0003677">
    <property type="term" value="F:DNA binding"/>
    <property type="evidence" value="ECO:0007669"/>
    <property type="project" value="UniProtKB-KW"/>
</dbReference>
<proteinExistence type="inferred from homology"/>
<organism evidence="6 7">
    <name type="scientific">Pigmentiphaga kullae</name>
    <dbReference type="NCBI Taxonomy" id="151784"/>
    <lineage>
        <taxon>Bacteria</taxon>
        <taxon>Pseudomonadati</taxon>
        <taxon>Pseudomonadota</taxon>
        <taxon>Betaproteobacteria</taxon>
        <taxon>Burkholderiales</taxon>
        <taxon>Alcaligenaceae</taxon>
        <taxon>Pigmentiphaga</taxon>
    </lineage>
</organism>
<evidence type="ECO:0000256" key="3">
    <source>
        <dbReference type="ARBA" id="ARBA00023125"/>
    </source>
</evidence>
<accession>A0A4Q7NNM4</accession>
<evidence type="ECO:0000256" key="4">
    <source>
        <dbReference type="ARBA" id="ARBA00023163"/>
    </source>
</evidence>
<protein>
    <submittedName>
        <fullName evidence="6">LysR family transcriptional regulator</fullName>
    </submittedName>
</protein>
<gene>
    <name evidence="6" type="ORF">EV675_2812</name>
</gene>
<keyword evidence="3" id="KW-0238">DNA-binding</keyword>
<dbReference type="GO" id="GO:0003700">
    <property type="term" value="F:DNA-binding transcription factor activity"/>
    <property type="evidence" value="ECO:0007669"/>
    <property type="project" value="InterPro"/>
</dbReference>
<evidence type="ECO:0000259" key="5">
    <source>
        <dbReference type="PROSITE" id="PS50931"/>
    </source>
</evidence>
<reference evidence="6 7" key="1">
    <citation type="submission" date="2019-02" db="EMBL/GenBank/DDBJ databases">
        <title>Genomic Encyclopedia of Type Strains, Phase IV (KMG-IV): sequencing the most valuable type-strain genomes for metagenomic binning, comparative biology and taxonomic classification.</title>
        <authorList>
            <person name="Goeker M."/>
        </authorList>
    </citation>
    <scope>NUCLEOTIDE SEQUENCE [LARGE SCALE GENOMIC DNA]</scope>
    <source>
        <strain evidence="6 7">K24</strain>
    </source>
</reference>
<dbReference type="Pfam" id="PF03466">
    <property type="entry name" value="LysR_substrate"/>
    <property type="match status" value="1"/>
</dbReference>
<dbReference type="Proteomes" id="UP000292445">
    <property type="component" value="Unassembled WGS sequence"/>
</dbReference>
<evidence type="ECO:0000256" key="1">
    <source>
        <dbReference type="ARBA" id="ARBA00009437"/>
    </source>
</evidence>
<keyword evidence="7" id="KW-1185">Reference proteome</keyword>
<feature type="domain" description="HTH lysR-type" evidence="5">
    <location>
        <begin position="15"/>
        <end position="72"/>
    </location>
</feature>
<dbReference type="Gene3D" id="1.10.10.10">
    <property type="entry name" value="Winged helix-like DNA-binding domain superfamily/Winged helix DNA-binding domain"/>
    <property type="match status" value="1"/>
</dbReference>
<dbReference type="SUPFAM" id="SSF53850">
    <property type="entry name" value="Periplasmic binding protein-like II"/>
    <property type="match status" value="1"/>
</dbReference>
<dbReference type="InterPro" id="IPR036390">
    <property type="entry name" value="WH_DNA-bd_sf"/>
</dbReference>
<dbReference type="Gene3D" id="3.40.190.290">
    <property type="match status" value="1"/>
</dbReference>
<comment type="caution">
    <text evidence="6">The sequence shown here is derived from an EMBL/GenBank/DDBJ whole genome shotgun (WGS) entry which is preliminary data.</text>
</comment>
<dbReference type="InterPro" id="IPR000847">
    <property type="entry name" value="LysR_HTH_N"/>
</dbReference>
<dbReference type="PANTHER" id="PTHR30579:SF3">
    <property type="entry name" value="TRANSCRIPTIONAL REGULATORY PROTEIN"/>
    <property type="match status" value="1"/>
</dbReference>
<dbReference type="EMBL" id="SGXC01000001">
    <property type="protein sequence ID" value="RZS86763.1"/>
    <property type="molecule type" value="Genomic_DNA"/>
</dbReference>
<evidence type="ECO:0000313" key="6">
    <source>
        <dbReference type="EMBL" id="RZS86763.1"/>
    </source>
</evidence>
<keyword evidence="4" id="KW-0804">Transcription</keyword>
<dbReference type="InterPro" id="IPR050176">
    <property type="entry name" value="LTTR"/>
</dbReference>
<evidence type="ECO:0000256" key="2">
    <source>
        <dbReference type="ARBA" id="ARBA00023015"/>
    </source>
</evidence>